<dbReference type="Pfam" id="PF06368">
    <property type="entry name" value="Met_asp_mut_E"/>
    <property type="match status" value="1"/>
</dbReference>
<dbReference type="PANTHER" id="PTHR40254:SF1">
    <property type="entry name" value="BLR0577 PROTEIN"/>
    <property type="match status" value="1"/>
</dbReference>
<keyword evidence="2" id="KW-0413">Isomerase</keyword>
<dbReference type="Gene3D" id="3.20.20.240">
    <property type="entry name" value="Methylmalonyl-CoA mutase"/>
    <property type="match status" value="1"/>
</dbReference>
<gene>
    <name evidence="5" type="ORF">BK662_07295</name>
</gene>
<dbReference type="SUPFAM" id="SSF51905">
    <property type="entry name" value="FAD/NAD(P)-binding domain"/>
    <property type="match status" value="1"/>
</dbReference>
<keyword evidence="3" id="KW-0170">Cobalt</keyword>
<dbReference type="RefSeq" id="WP_123357581.1">
    <property type="nucleotide sequence ID" value="NZ_MOBM01000011.1"/>
</dbReference>
<dbReference type="InterPro" id="IPR016176">
    <property type="entry name" value="Cbl-dep_enz_cat"/>
</dbReference>
<protein>
    <recommendedName>
        <fullName evidence="4">FAD-dependent urate hydroxylase HpyO/Asp monooxygenase CreE-like FAD/NAD(P)-binding domain-containing protein</fullName>
    </recommendedName>
</protein>
<dbReference type="Gene3D" id="3.50.50.60">
    <property type="entry name" value="FAD/NAD(P)-binding domain"/>
    <property type="match status" value="1"/>
</dbReference>
<proteinExistence type="predicted"/>
<name>A0A423HVT8_9PSED</name>
<dbReference type="AlphaFoldDB" id="A0A423HVT8"/>
<evidence type="ECO:0000313" key="5">
    <source>
        <dbReference type="EMBL" id="RON17324.1"/>
    </source>
</evidence>
<dbReference type="GO" id="GO:0050097">
    <property type="term" value="F:methylaspartate mutase activity"/>
    <property type="evidence" value="ECO:0007669"/>
    <property type="project" value="InterPro"/>
</dbReference>
<evidence type="ECO:0000256" key="1">
    <source>
        <dbReference type="ARBA" id="ARBA00022628"/>
    </source>
</evidence>
<evidence type="ECO:0000313" key="6">
    <source>
        <dbReference type="Proteomes" id="UP000284002"/>
    </source>
</evidence>
<evidence type="ECO:0000256" key="3">
    <source>
        <dbReference type="ARBA" id="ARBA00023285"/>
    </source>
</evidence>
<comment type="caution">
    <text evidence="5">The sequence shown here is derived from an EMBL/GenBank/DDBJ whole genome shotgun (WGS) entry which is preliminary data.</text>
</comment>
<evidence type="ECO:0000259" key="4">
    <source>
        <dbReference type="Pfam" id="PF13454"/>
    </source>
</evidence>
<dbReference type="Proteomes" id="UP000284002">
    <property type="component" value="Unassembled WGS sequence"/>
</dbReference>
<sequence>MKFSQFVKAASEAGRLVVQPRMGFADVQSMRGGLEAVSQCLAVAVGTITLDSYTRVGDHASARDALQSGQHLNGYPIVAHGAAVTRTMLGTLPGALPIQVRHGSAKPQDIFKVLRQCGVDATEGGPISYCLPYGRTPLRGAIEAWAQSCRIIAAPKDSPDSIHLESFGGCMLGQLCPPSLLIAISIIEGLFFIEHGVFDLSLSYAQQTHLQQDVAALNALRRLAGEFLGQANWHVVLYTYMGVFPRTHDGAQDLLAQSVNLAFHGHAERLIVKTTAEAHRIPTVAENIEALQFASQTWSRLPGSTLATDLVADLEGEIYDEALSMIHAVLNIGSDLGNCIASAFDKGYLDVPFCLHADNRGHSRSYISQEGLLRWHATGKMPIKAQPALGEGKKLNPYEFLSMLSFVEARFDQPHLPNETLDVIAGDAKPGRTRQIAIIGCGPRSIAVLERLVLELEANPPRYPLKITVIDAVEPGAGRVWRTDQSPHLLMNTITSQITLYSGALQSGAWRAGAGPNFHQWLQLHSDPQFSRLGANDYAPRQLYGQYLRSCFSVFVANLQAHANVSVLKSEVTALTQEPAGFRLQLREGQWLESIDTVILATGHARVPQPTLANSADAEQAASRYIAGDSAADMPLEQIAAGQTAAVIGMGLGFYDLVSELTVGRGGRFVSEGAGLRYVKSGLEPLIIAGTRSGMPILARAINQKPPGAIYQATFATARAIERARVLNEQATGSRSLDFNAAVRPLLQAEMEHVYYATALRNREGEATAQRFILEHARDRQPLAPMPGLLLQRYGLADLPLLELNRLARPFGERIFDDQQSYSIELTSRLQADVAQALLGNLGSPVKAALDVLRDVRDTIRQTVEGDGLTQASRNADFFADFAPACALLSAGPPVFRTQQLLALLEAGVVNIVGPQARFTPRDDGAGYHVDSPRVAGYAWHADWLIDSRIRTPLLETDGAPLYAQLLREGHTQPYRYPASESANEGLHTDRKTFALFNPAGAAIPGLFAIGIPTEGVRWFTQVGSATPGVLSRFTQDAITVAQSALGFALAARQAVSEHTSRFEESL</sequence>
<dbReference type="PANTHER" id="PTHR40254">
    <property type="entry name" value="BLR0577 PROTEIN"/>
    <property type="match status" value="1"/>
</dbReference>
<evidence type="ECO:0000256" key="2">
    <source>
        <dbReference type="ARBA" id="ARBA00023235"/>
    </source>
</evidence>
<dbReference type="GO" id="GO:0019670">
    <property type="term" value="P:anaerobic L-glutamate catabolic process"/>
    <property type="evidence" value="ECO:0007669"/>
    <property type="project" value="InterPro"/>
</dbReference>
<dbReference type="EMBL" id="MOBM01000011">
    <property type="protein sequence ID" value="RON17324.1"/>
    <property type="molecule type" value="Genomic_DNA"/>
</dbReference>
<dbReference type="InterPro" id="IPR052189">
    <property type="entry name" value="L-asp_N-monooxygenase_NS-form"/>
</dbReference>
<feature type="domain" description="FAD-dependent urate hydroxylase HpyO/Asp monooxygenase CreE-like FAD/NAD(P)-binding" evidence="4">
    <location>
        <begin position="437"/>
        <end position="604"/>
    </location>
</feature>
<dbReference type="SUPFAM" id="SSF51703">
    <property type="entry name" value="Cobalamin (vitamin B12)-dependent enzymes"/>
    <property type="match status" value="1"/>
</dbReference>
<reference evidence="5 6" key="1">
    <citation type="submission" date="2016-10" db="EMBL/GenBank/DDBJ databases">
        <title>Comparative genome analysis of multiple Pseudomonas spp. focuses on biocontrol and plant growth promoting traits.</title>
        <authorList>
            <person name="Tao X.-Y."/>
            <person name="Taylor C.G."/>
        </authorList>
    </citation>
    <scope>NUCLEOTIDE SEQUENCE [LARGE SCALE GENOMIC DNA]</scope>
    <source>
        <strain evidence="5 6">36C6</strain>
    </source>
</reference>
<organism evidence="5 6">
    <name type="scientific">Pseudomonas frederiksbergensis</name>
    <dbReference type="NCBI Taxonomy" id="104087"/>
    <lineage>
        <taxon>Bacteria</taxon>
        <taxon>Pseudomonadati</taxon>
        <taxon>Pseudomonadota</taxon>
        <taxon>Gammaproteobacteria</taxon>
        <taxon>Pseudomonadales</taxon>
        <taxon>Pseudomonadaceae</taxon>
        <taxon>Pseudomonas</taxon>
    </lineage>
</organism>
<dbReference type="InterPro" id="IPR038732">
    <property type="entry name" value="HpyO/CreE_NAD-binding"/>
</dbReference>
<accession>A0A423HVT8</accession>
<dbReference type="GO" id="GO:0031419">
    <property type="term" value="F:cobalamin binding"/>
    <property type="evidence" value="ECO:0007669"/>
    <property type="project" value="UniProtKB-KW"/>
</dbReference>
<keyword evidence="1" id="KW-0846">Cobalamin</keyword>
<dbReference type="InterPro" id="IPR006396">
    <property type="entry name" value="Glu_mut_E"/>
</dbReference>
<dbReference type="Pfam" id="PF13454">
    <property type="entry name" value="NAD_binding_9"/>
    <property type="match status" value="1"/>
</dbReference>
<dbReference type="InterPro" id="IPR036188">
    <property type="entry name" value="FAD/NAD-bd_sf"/>
</dbReference>